<dbReference type="InterPro" id="IPR038694">
    <property type="entry name" value="DUF427_sf"/>
</dbReference>
<evidence type="ECO:0000313" key="2">
    <source>
        <dbReference type="EMBL" id="AEH61839.1"/>
    </source>
</evidence>
<protein>
    <recommendedName>
        <fullName evidence="1">DUF427 domain-containing protein</fullName>
    </recommendedName>
</protein>
<dbReference type="RefSeq" id="WP_013899274.1">
    <property type="nucleotide sequence ID" value="NC_015676.1"/>
</dbReference>
<name>F7XKW6_METZD</name>
<dbReference type="EMBL" id="CP002101">
    <property type="protein sequence ID" value="AEH61839.1"/>
    <property type="molecule type" value="Genomic_DNA"/>
</dbReference>
<evidence type="ECO:0000313" key="3">
    <source>
        <dbReference type="Proteomes" id="UP000006622"/>
    </source>
</evidence>
<proteinExistence type="predicted"/>
<dbReference type="InterPro" id="IPR007361">
    <property type="entry name" value="DUF427"/>
</dbReference>
<dbReference type="KEGG" id="mzh:Mzhil_2006"/>
<dbReference type="HOGENOM" id="CLU_126578_1_1_2"/>
<accession>F7XKW6</accession>
<dbReference type="Gene3D" id="2.170.150.40">
    <property type="entry name" value="Domain of unknown function (DUF427)"/>
    <property type="match status" value="1"/>
</dbReference>
<feature type="domain" description="DUF427" evidence="1">
    <location>
        <begin position="7"/>
        <end position="91"/>
    </location>
</feature>
<gene>
    <name evidence="2" type="ordered locus">Mzhil_2006</name>
</gene>
<dbReference type="Proteomes" id="UP000006622">
    <property type="component" value="Chromosome"/>
</dbReference>
<organism evidence="2 3">
    <name type="scientific">Methanosalsum zhilinae (strain DSM 4017 / NBRC 107636 / OCM 62 / WeN5)</name>
    <name type="common">Methanohalophilus zhilinae</name>
    <dbReference type="NCBI Taxonomy" id="679901"/>
    <lineage>
        <taxon>Archaea</taxon>
        <taxon>Methanobacteriati</taxon>
        <taxon>Methanobacteriota</taxon>
        <taxon>Stenosarchaea group</taxon>
        <taxon>Methanomicrobia</taxon>
        <taxon>Methanosarcinales</taxon>
        <taxon>Methanosarcinaceae</taxon>
        <taxon>Methanosalsum</taxon>
    </lineage>
</organism>
<keyword evidence="3" id="KW-1185">Reference proteome</keyword>
<sequence>MVRVYWTIKWNGKKIGKSKDFVCIDGLKYFSKDDIDMQYLKENDHQTEDDKGPIKYYDIVINDEVYKNGAWYYAEYQTRARDFKNYVGFAEDVDLSIV</sequence>
<dbReference type="AlphaFoldDB" id="F7XKW6"/>
<dbReference type="GeneID" id="10823652"/>
<dbReference type="OrthoDB" id="124152at2157"/>
<dbReference type="PANTHER" id="PTHR34310:SF5">
    <property type="entry name" value="DUF427 DOMAIN PROTEIN (AFU_ORTHOLOGUE AFUA_3G02220)"/>
    <property type="match status" value="1"/>
</dbReference>
<evidence type="ECO:0000259" key="1">
    <source>
        <dbReference type="Pfam" id="PF04248"/>
    </source>
</evidence>
<dbReference type="PANTHER" id="PTHR34310">
    <property type="entry name" value="DUF427 DOMAIN PROTEIN (AFU_ORTHOLOGUE AFUA_3G02220)"/>
    <property type="match status" value="1"/>
</dbReference>
<dbReference type="Pfam" id="PF04248">
    <property type="entry name" value="NTP_transf_9"/>
    <property type="match status" value="1"/>
</dbReference>
<reference evidence="2 3" key="1">
    <citation type="submission" date="2010-07" db="EMBL/GenBank/DDBJ databases">
        <title>The complete genome of Methanosalsum zhilinae DSM 4017.</title>
        <authorList>
            <consortium name="US DOE Joint Genome Institute (JGI-PGF)"/>
            <person name="Lucas S."/>
            <person name="Copeland A."/>
            <person name="Lapidus A."/>
            <person name="Glavina del Rio T."/>
            <person name="Dalin E."/>
            <person name="Tice H."/>
            <person name="Bruce D."/>
            <person name="Goodwin L."/>
            <person name="Pitluck S."/>
            <person name="Kyrpides N."/>
            <person name="Mavromatis K."/>
            <person name="Ovchinnikova G."/>
            <person name="Daligault H."/>
            <person name="Detter J.C."/>
            <person name="Han C."/>
            <person name="Tapia R."/>
            <person name="Larimer F."/>
            <person name="Land M."/>
            <person name="Hauser L."/>
            <person name="Markowitz V."/>
            <person name="Cheng J.-F."/>
            <person name="Hugenholtz P."/>
            <person name="Woyke T."/>
            <person name="Wu D."/>
            <person name="Spring S."/>
            <person name="Schueler E."/>
            <person name="Brambilla E."/>
            <person name="Klenk H.-P."/>
            <person name="Eisen J.A."/>
        </authorList>
    </citation>
    <scope>NUCLEOTIDE SEQUENCE [LARGE SCALE GENOMIC DNA]</scope>
    <source>
        <strain evidence="3">DSM 4017 / NBRC 107636 / OCM 62 / WeN5</strain>
    </source>
</reference>